<dbReference type="SUPFAM" id="SSF51905">
    <property type="entry name" value="FAD/NAD(P)-binding domain"/>
    <property type="match status" value="1"/>
</dbReference>
<evidence type="ECO:0000256" key="1">
    <source>
        <dbReference type="ARBA" id="ARBA00001974"/>
    </source>
</evidence>
<name>A0A3N0IW38_9ACTN</name>
<keyword evidence="2" id="KW-0285">Flavoprotein</keyword>
<dbReference type="GO" id="GO:0033765">
    <property type="term" value="F:steroid dehydrogenase activity, acting on the CH-CH group of donors"/>
    <property type="evidence" value="ECO:0007669"/>
    <property type="project" value="UniProtKB-ARBA"/>
</dbReference>
<dbReference type="InterPro" id="IPR050315">
    <property type="entry name" value="FAD-oxidoreductase_2"/>
</dbReference>
<comment type="cofactor">
    <cofactor evidence="1">
        <name>FAD</name>
        <dbReference type="ChEBI" id="CHEBI:57692"/>
    </cofactor>
</comment>
<reference evidence="7 9" key="1">
    <citation type="journal article" date="2018" name="Elife">
        <title>Discovery and characterization of a prevalent human gut bacterial enzyme sufficient for the inactivation of a family of plant toxins.</title>
        <authorList>
            <person name="Koppel N."/>
            <person name="Bisanz J.E."/>
            <person name="Pandelia M.E."/>
            <person name="Turnbaugh P.J."/>
            <person name="Balskus E.P."/>
        </authorList>
    </citation>
    <scope>NUCLEOTIDE SEQUENCE [LARGE SCALE GENOMIC DNA]</scope>
    <source>
        <strain evidence="7 9">DSM 16107</strain>
    </source>
</reference>
<dbReference type="PANTHER" id="PTHR43400">
    <property type="entry name" value="FUMARATE REDUCTASE"/>
    <property type="match status" value="1"/>
</dbReference>
<dbReference type="EMBL" id="QICC01000047">
    <property type="protein sequence ID" value="RNM41155.1"/>
    <property type="molecule type" value="Genomic_DNA"/>
</dbReference>
<reference evidence="10" key="2">
    <citation type="submission" date="2018-05" db="EMBL/GenBank/DDBJ databases">
        <title>Genome Sequencing of selected type strains of the family Eggerthellaceae.</title>
        <authorList>
            <person name="Danylec N."/>
            <person name="Stoll D.A."/>
            <person name="Doetsch A."/>
            <person name="Huch M."/>
        </authorList>
    </citation>
    <scope>NUCLEOTIDE SEQUENCE [LARGE SCALE GENOMIC DNA]</scope>
    <source>
        <strain evidence="10">DSM 16107</strain>
    </source>
</reference>
<evidence type="ECO:0000256" key="4">
    <source>
        <dbReference type="ARBA" id="ARBA00023002"/>
    </source>
</evidence>
<dbReference type="Proteomes" id="UP000253817">
    <property type="component" value="Unassembled WGS sequence"/>
</dbReference>
<dbReference type="Proteomes" id="UP000270112">
    <property type="component" value="Unassembled WGS sequence"/>
</dbReference>
<evidence type="ECO:0000259" key="6">
    <source>
        <dbReference type="Pfam" id="PF00890"/>
    </source>
</evidence>
<accession>A0A3N0IW38</accession>
<dbReference type="InterPro" id="IPR027477">
    <property type="entry name" value="Succ_DH/fumarate_Rdtase_cat_sf"/>
</dbReference>
<dbReference type="EMBL" id="PPTT01000003">
    <property type="protein sequence ID" value="RDB71027.1"/>
    <property type="molecule type" value="Genomic_DNA"/>
</dbReference>
<evidence type="ECO:0000256" key="2">
    <source>
        <dbReference type="ARBA" id="ARBA00022630"/>
    </source>
</evidence>
<keyword evidence="9" id="KW-1185">Reference proteome</keyword>
<keyword evidence="3" id="KW-0274">FAD</keyword>
<dbReference type="Pfam" id="PF00890">
    <property type="entry name" value="FAD_binding_2"/>
    <property type="match status" value="1"/>
</dbReference>
<reference evidence="8" key="3">
    <citation type="journal article" date="2019" name="Microbiol. Resour. Announc.">
        <title>Draft Genome Sequences of Type Strains of Gordonibacter faecihominis, Paraeggerthella hongkongensis, Parvibacter caecicola,Slackia equolifaciens, Slackia faecicanis, and Slackia isoflavoniconvertens.</title>
        <authorList>
            <person name="Danylec N."/>
            <person name="Stoll D.A."/>
            <person name="Dotsch A."/>
            <person name="Huch M."/>
        </authorList>
    </citation>
    <scope>NUCLEOTIDE SEQUENCE</scope>
    <source>
        <strain evidence="8">DSM 16107</strain>
    </source>
</reference>
<dbReference type="Gene3D" id="3.90.700.10">
    <property type="entry name" value="Succinate dehydrogenase/fumarate reductase flavoprotein, catalytic domain"/>
    <property type="match status" value="1"/>
</dbReference>
<dbReference type="PANTHER" id="PTHR43400:SF7">
    <property type="entry name" value="FAD-DEPENDENT OXIDOREDUCTASE 2 FAD BINDING DOMAIN-CONTAINING PROTEIN"/>
    <property type="match status" value="1"/>
</dbReference>
<evidence type="ECO:0000313" key="8">
    <source>
        <dbReference type="EMBL" id="RNM41155.1"/>
    </source>
</evidence>
<keyword evidence="4" id="KW-0560">Oxidoreductase</keyword>
<comment type="caution">
    <text evidence="8">The sequence shown here is derived from an EMBL/GenBank/DDBJ whole genome shotgun (WGS) entry which is preliminary data.</text>
</comment>
<feature type="region of interest" description="Disordered" evidence="5">
    <location>
        <begin position="66"/>
        <end position="85"/>
    </location>
</feature>
<dbReference type="Gene3D" id="3.50.50.60">
    <property type="entry name" value="FAD/NAD(P)-binding domain"/>
    <property type="match status" value="2"/>
</dbReference>
<dbReference type="InterPro" id="IPR036188">
    <property type="entry name" value="FAD/NAD-bd_sf"/>
</dbReference>
<feature type="region of interest" description="Disordered" evidence="5">
    <location>
        <begin position="1"/>
        <end position="23"/>
    </location>
</feature>
<dbReference type="PROSITE" id="PS51318">
    <property type="entry name" value="TAT"/>
    <property type="match status" value="1"/>
</dbReference>
<proteinExistence type="predicted"/>
<evidence type="ECO:0000313" key="9">
    <source>
        <dbReference type="Proteomes" id="UP000253817"/>
    </source>
</evidence>
<evidence type="ECO:0000313" key="10">
    <source>
        <dbReference type="Proteomes" id="UP000270112"/>
    </source>
</evidence>
<dbReference type="SUPFAM" id="SSF56425">
    <property type="entry name" value="Succinate dehydrogenase/fumarate reductase flavoprotein, catalytic domain"/>
    <property type="match status" value="1"/>
</dbReference>
<gene>
    <name evidence="7" type="ORF">C1876_01960</name>
    <name evidence="8" type="ORF">DMP09_11065</name>
</gene>
<protein>
    <recommendedName>
        <fullName evidence="6">FAD-dependent oxidoreductase 2 FAD-binding domain-containing protein</fullName>
    </recommendedName>
</protein>
<dbReference type="InterPro" id="IPR006311">
    <property type="entry name" value="TAT_signal"/>
</dbReference>
<evidence type="ECO:0000256" key="5">
    <source>
        <dbReference type="SAM" id="MobiDB-lite"/>
    </source>
</evidence>
<dbReference type="AlphaFoldDB" id="A0A3N0IW38"/>
<evidence type="ECO:0000256" key="3">
    <source>
        <dbReference type="ARBA" id="ARBA00022827"/>
    </source>
</evidence>
<dbReference type="InterPro" id="IPR003953">
    <property type="entry name" value="FAD-dep_OxRdtase_2_FAD-bd"/>
</dbReference>
<sequence length="564" mass="59451">MAAALNQPYGRSRARGTIDTKEGTMKNVSQEGFTRRTFVAGAGLSALGAVAAGMLGCAPETSAAKQAPATDDQAETKTAAASPTDVAMTETVEADVVVIGTGVSGLTAAISAAEGGARVTVLEQLDGLKKVYAHSITAVGTSFQKELGEDWTPEELVDFWNQYPDSDSFMDREAQLFAAQHSAESIEWLIDHGVDIVGVTAPPTNPFQVPVRTFVTSADRDGVKAYLEPLKAKAEELGVEFRFSTEATKIVVDDKGSVTGLETVSGSTGTLFKLKSLIVAAGGFGASPDLLRLYAPRTPNCSTFDGESKGFAIVQAPTVGADVVAPGGTMAYFVNVDGGYTDNVGQGMFVNREGKRWVNENLYFLDRAGIAYKQGITEYWALYDATLYDQVAAQTGEKGLASGSIVTADTIEELARAMNVNVAALKETVDEYNGFCTAGEDAAFGKPATRAGRVFDPDDAKAYDLDLIEKEFTLLNPLATPPFYAINATVQTMALSGTTGGMRTNTDGEVLDVEGNPIPNLYAVGESANGHLIGYFYPQSGTSLCMCFCFGRYAGAAAAENAKS</sequence>
<feature type="domain" description="FAD-dependent oxidoreductase 2 FAD-binding" evidence="6">
    <location>
        <begin position="95"/>
        <end position="544"/>
    </location>
</feature>
<organism evidence="8 10">
    <name type="scientific">Eggerthella sinensis</name>
    <dbReference type="NCBI Taxonomy" id="242230"/>
    <lineage>
        <taxon>Bacteria</taxon>
        <taxon>Bacillati</taxon>
        <taxon>Actinomycetota</taxon>
        <taxon>Coriobacteriia</taxon>
        <taxon>Eggerthellales</taxon>
        <taxon>Eggerthellaceae</taxon>
        <taxon>Eggerthella</taxon>
    </lineage>
</organism>
<evidence type="ECO:0000313" key="7">
    <source>
        <dbReference type="EMBL" id="RDB71027.1"/>
    </source>
</evidence>